<dbReference type="EC" id="3.5.3.1" evidence="5"/>
<comment type="pathway">
    <text evidence="3">Amino-acid biosynthesis; L-proline biosynthesis; L-glutamate 5-semialdehyde from L-ornithine: step 1/1.</text>
</comment>
<dbReference type="InterPro" id="IPR020855">
    <property type="entry name" value="Ureohydrolase_Mn_BS"/>
</dbReference>
<comment type="caution">
    <text evidence="16">The sequence shown here is derived from an EMBL/GenBank/DDBJ whole genome shotgun (WGS) entry which is preliminary data.</text>
</comment>
<comment type="cofactor">
    <cofactor evidence="1">
        <name>pyridoxal 5'-phosphate</name>
        <dbReference type="ChEBI" id="CHEBI:597326"/>
    </cofactor>
</comment>
<dbReference type="RefSeq" id="WP_147800857.1">
    <property type="nucleotide sequence ID" value="NZ_VPFL01000024.1"/>
</dbReference>
<name>A0A5C7EII0_9PROT</name>
<evidence type="ECO:0000256" key="2">
    <source>
        <dbReference type="ARBA" id="ARBA00001936"/>
    </source>
</evidence>
<dbReference type="SUPFAM" id="SSF52768">
    <property type="entry name" value="Arginase/deacetylase"/>
    <property type="match status" value="1"/>
</dbReference>
<evidence type="ECO:0000256" key="4">
    <source>
        <dbReference type="ARBA" id="ARBA00005098"/>
    </source>
</evidence>
<dbReference type="InterPro" id="IPR010164">
    <property type="entry name" value="Orn_aminotrans"/>
</dbReference>
<dbReference type="PROSITE" id="PS00600">
    <property type="entry name" value="AA_TRANSFER_CLASS_3"/>
    <property type="match status" value="1"/>
</dbReference>
<dbReference type="UniPathway" id="UPA00098">
    <property type="reaction ID" value="UER00358"/>
</dbReference>
<dbReference type="Proteomes" id="UP000321201">
    <property type="component" value="Unassembled WGS sequence"/>
</dbReference>
<dbReference type="GO" id="GO:0046872">
    <property type="term" value="F:metal ion binding"/>
    <property type="evidence" value="ECO:0007669"/>
    <property type="project" value="UniProtKB-KW"/>
</dbReference>
<dbReference type="Pfam" id="PF00202">
    <property type="entry name" value="Aminotran_3"/>
    <property type="match status" value="1"/>
</dbReference>
<organism evidence="16 17">
    <name type="scientific">Pelomicrobium methylotrophicum</name>
    <dbReference type="NCBI Taxonomy" id="2602750"/>
    <lineage>
        <taxon>Bacteria</taxon>
        <taxon>Pseudomonadati</taxon>
        <taxon>Pseudomonadota</taxon>
        <taxon>Hydrogenophilia</taxon>
        <taxon>Hydrogenophilia incertae sedis</taxon>
        <taxon>Pelomicrobium</taxon>
    </lineage>
</organism>
<dbReference type="GO" id="GO:0004053">
    <property type="term" value="F:arginase activity"/>
    <property type="evidence" value="ECO:0007669"/>
    <property type="project" value="UniProtKB-EC"/>
</dbReference>
<dbReference type="InParanoid" id="A0A5C7EII0"/>
<keyword evidence="9 16" id="KW-0808">Transferase</keyword>
<dbReference type="PANTHER" id="PTHR11986:SF18">
    <property type="entry name" value="ORNITHINE AMINOTRANSFERASE, MITOCHONDRIAL"/>
    <property type="match status" value="1"/>
</dbReference>
<dbReference type="GO" id="GO:0042802">
    <property type="term" value="F:identical protein binding"/>
    <property type="evidence" value="ECO:0007669"/>
    <property type="project" value="TreeGrafter"/>
</dbReference>
<dbReference type="InterPro" id="IPR015422">
    <property type="entry name" value="PyrdxlP-dep_Trfase_small"/>
</dbReference>
<comment type="cofactor">
    <cofactor evidence="2">
        <name>Mn(2+)</name>
        <dbReference type="ChEBI" id="CHEBI:29035"/>
    </cofactor>
</comment>
<keyword evidence="7" id="KW-0056">Arginine metabolism</keyword>
<evidence type="ECO:0000256" key="10">
    <source>
        <dbReference type="ARBA" id="ARBA00022723"/>
    </source>
</evidence>
<dbReference type="NCBIfam" id="TIGR01885">
    <property type="entry name" value="Orn_aminotrans"/>
    <property type="match status" value="1"/>
</dbReference>
<comment type="similarity">
    <text evidence="15">Belongs to the arginase family.</text>
</comment>
<dbReference type="GO" id="GO:0000050">
    <property type="term" value="P:urea cycle"/>
    <property type="evidence" value="ECO:0007669"/>
    <property type="project" value="UniProtKB-UniPathway"/>
</dbReference>
<dbReference type="InterPro" id="IPR015421">
    <property type="entry name" value="PyrdxlP-dep_Trfase_major"/>
</dbReference>
<dbReference type="EC" id="2.6.1.13" evidence="6"/>
<dbReference type="InterPro" id="IPR050103">
    <property type="entry name" value="Class-III_PLP-dep_AT"/>
</dbReference>
<gene>
    <name evidence="16" type="primary">rocD</name>
    <name evidence="16" type="ORF">FR698_14175</name>
</gene>
<dbReference type="PANTHER" id="PTHR11986">
    <property type="entry name" value="AMINOTRANSFERASE CLASS III"/>
    <property type="match status" value="1"/>
</dbReference>
<dbReference type="InterPro" id="IPR014033">
    <property type="entry name" value="Arginase"/>
</dbReference>
<keyword evidence="10" id="KW-0479">Metal-binding</keyword>
<dbReference type="GO" id="GO:0055129">
    <property type="term" value="P:L-proline biosynthetic process"/>
    <property type="evidence" value="ECO:0007669"/>
    <property type="project" value="UniProtKB-UniPathway"/>
</dbReference>
<dbReference type="InterPro" id="IPR005814">
    <property type="entry name" value="Aminotrans_3"/>
</dbReference>
<comment type="pathway">
    <text evidence="4">Nitrogen metabolism; urea cycle; L-ornithine and urea from L-arginine: step 1/1.</text>
</comment>
<dbReference type="FunFam" id="3.40.640.10:FF:000011">
    <property type="entry name" value="Ornithine aminotransferase"/>
    <property type="match status" value="1"/>
</dbReference>
<dbReference type="PROSITE" id="PS51409">
    <property type="entry name" value="ARGINASE_2"/>
    <property type="match status" value="1"/>
</dbReference>
<evidence type="ECO:0000256" key="5">
    <source>
        <dbReference type="ARBA" id="ARBA00012168"/>
    </source>
</evidence>
<dbReference type="OrthoDB" id="5288905at2"/>
<sequence length="699" mass="74699">MPRRPREWHLIGYASGLGARNRGCADGPAAFRAHGVQRPPNARWQAILSAEPAGTQDVLPSVSRLCAALADQVAASLASGAFPIVVGGDHSCAVGTWSGAWRALRSEGPLGLIWIDAHLDAHTPETSPSGALHGMPLACLLGHGDPALTGCGGNGPKLDPAHVCVVGARSFEPEEAALLLRLGVRVFSMEEIRRRGLEEVLDEAVFVCARGTAGFGLSVDLDALDPEDAPGVGTPVPGGLRGDEVVAALRGVACDPRLIALEVAELNPHSDPAGRTVEMAQRLIGVVVEERREVPHPWIELESRWGAHNYHPLPVVIARGEGVYVWDDQGRRYLDMLSAYSAVSHGHAHPRLVRALERQARKLAVTSRAVHNDRLPVLLKRLCEVFGFDRALPVNTGLEAVETALKAARRWAYRVKGVPVDQAEIIAARGNFHGRSIAILGLSSEPDYRDGFGPFPPGCVLVPYGDAQALERAITPRTAAFLVEPVQGEGGIIVPPEGYLAQCAEICRRHRVLLICDEVQTGLGRTGRLLACQHEGVQPDGVVLGKALGGGLLPVSAFLAREEVMQVFTPGSHGSTFGGNPLAAAVALEALEVMLEERFAERAQTLGARFLSGLRSIDSPLIRAVRGRGLMIGVEIDPARVNARALCQDLLARGILTLDTHGSVLRFAPPLVIDAERIDWAVARIREAFEQRGCARQAA</sequence>
<dbReference type="SUPFAM" id="SSF53383">
    <property type="entry name" value="PLP-dependent transferases"/>
    <property type="match status" value="1"/>
</dbReference>
<dbReference type="AlphaFoldDB" id="A0A5C7EII0"/>
<keyword evidence="13" id="KW-0464">Manganese</keyword>
<evidence type="ECO:0000256" key="9">
    <source>
        <dbReference type="ARBA" id="ARBA00022679"/>
    </source>
</evidence>
<evidence type="ECO:0000256" key="8">
    <source>
        <dbReference type="ARBA" id="ARBA00022576"/>
    </source>
</evidence>
<evidence type="ECO:0000256" key="11">
    <source>
        <dbReference type="ARBA" id="ARBA00022801"/>
    </source>
</evidence>
<dbReference type="InterPro" id="IPR006035">
    <property type="entry name" value="Ureohydrolase"/>
</dbReference>
<keyword evidence="11" id="KW-0378">Hydrolase</keyword>
<dbReference type="InterPro" id="IPR023696">
    <property type="entry name" value="Ureohydrolase_dom_sf"/>
</dbReference>
<evidence type="ECO:0000256" key="12">
    <source>
        <dbReference type="ARBA" id="ARBA00022898"/>
    </source>
</evidence>
<evidence type="ECO:0000256" key="15">
    <source>
        <dbReference type="PROSITE-ProRule" id="PRU00742"/>
    </source>
</evidence>
<dbReference type="Pfam" id="PF00491">
    <property type="entry name" value="Arginase"/>
    <property type="match status" value="1"/>
</dbReference>
<dbReference type="GO" id="GO:0004587">
    <property type="term" value="F:ornithine aminotransferase activity"/>
    <property type="evidence" value="ECO:0007669"/>
    <property type="project" value="UniProtKB-EC"/>
</dbReference>
<dbReference type="FunCoup" id="A0A5C7EII0">
    <property type="interactions" value="520"/>
</dbReference>
<dbReference type="Gene3D" id="3.40.800.10">
    <property type="entry name" value="Ureohydrolase domain"/>
    <property type="match status" value="1"/>
</dbReference>
<dbReference type="EMBL" id="VPFL01000024">
    <property type="protein sequence ID" value="TXF10684.1"/>
    <property type="molecule type" value="Genomic_DNA"/>
</dbReference>
<dbReference type="CDD" id="cd09989">
    <property type="entry name" value="Arginase"/>
    <property type="match status" value="1"/>
</dbReference>
<evidence type="ECO:0000313" key="16">
    <source>
        <dbReference type="EMBL" id="TXF10684.1"/>
    </source>
</evidence>
<dbReference type="InterPro" id="IPR049704">
    <property type="entry name" value="Aminotrans_3_PPA_site"/>
</dbReference>
<keyword evidence="8 16" id="KW-0032">Aminotransferase</keyword>
<evidence type="ECO:0000313" key="17">
    <source>
        <dbReference type="Proteomes" id="UP000321201"/>
    </source>
</evidence>
<protein>
    <recommendedName>
        <fullName evidence="14">Ornithine--oxo-acid aminotransferase</fullName>
        <ecNumber evidence="6">2.6.1.13</ecNumber>
        <ecNumber evidence="5">3.5.3.1</ecNumber>
    </recommendedName>
</protein>
<dbReference type="GO" id="GO:0006525">
    <property type="term" value="P:arginine metabolic process"/>
    <property type="evidence" value="ECO:0007669"/>
    <property type="project" value="UniProtKB-KW"/>
</dbReference>
<reference evidence="16 17" key="1">
    <citation type="submission" date="2019-08" db="EMBL/GenBank/DDBJ databases">
        <title>Pelomicrobium methylotrophicum gen. nov., sp. nov. a moderately thermophilic, facultatively anaerobic, lithoautotrophic and methylotrophic bacterium isolated from a terrestrial mud volcano.</title>
        <authorList>
            <person name="Slobodkina G.B."/>
            <person name="Merkel A.Y."/>
            <person name="Slobodkin A.I."/>
        </authorList>
    </citation>
    <scope>NUCLEOTIDE SEQUENCE [LARGE SCALE GENOMIC DNA]</scope>
    <source>
        <strain evidence="16 17">SM250</strain>
    </source>
</reference>
<proteinExistence type="inferred from homology"/>
<accession>A0A5C7EII0</accession>
<evidence type="ECO:0000256" key="14">
    <source>
        <dbReference type="ARBA" id="ARBA00030587"/>
    </source>
</evidence>
<dbReference type="InterPro" id="IPR015424">
    <property type="entry name" value="PyrdxlP-dep_Trfase"/>
</dbReference>
<dbReference type="UniPathway" id="UPA00158">
    <property type="reaction ID" value="UER00270"/>
</dbReference>
<dbReference type="PRINTS" id="PR00116">
    <property type="entry name" value="ARGINASE"/>
</dbReference>
<dbReference type="PROSITE" id="PS01053">
    <property type="entry name" value="ARGINASE_1"/>
    <property type="match status" value="1"/>
</dbReference>
<keyword evidence="17" id="KW-1185">Reference proteome</keyword>
<evidence type="ECO:0000256" key="7">
    <source>
        <dbReference type="ARBA" id="ARBA00022503"/>
    </source>
</evidence>
<dbReference type="CDD" id="cd00610">
    <property type="entry name" value="OAT_like"/>
    <property type="match status" value="1"/>
</dbReference>
<dbReference type="Gene3D" id="3.40.640.10">
    <property type="entry name" value="Type I PLP-dependent aspartate aminotransferase-like (Major domain)"/>
    <property type="match status" value="1"/>
</dbReference>
<keyword evidence="12" id="KW-0663">Pyridoxal phosphate</keyword>
<dbReference type="Gene3D" id="3.90.1150.10">
    <property type="entry name" value="Aspartate Aminotransferase, domain 1"/>
    <property type="match status" value="1"/>
</dbReference>
<evidence type="ECO:0000256" key="1">
    <source>
        <dbReference type="ARBA" id="ARBA00001933"/>
    </source>
</evidence>
<evidence type="ECO:0000256" key="13">
    <source>
        <dbReference type="ARBA" id="ARBA00023211"/>
    </source>
</evidence>
<evidence type="ECO:0000256" key="6">
    <source>
        <dbReference type="ARBA" id="ARBA00012924"/>
    </source>
</evidence>
<evidence type="ECO:0000256" key="3">
    <source>
        <dbReference type="ARBA" id="ARBA00004998"/>
    </source>
</evidence>
<dbReference type="GO" id="GO:0030170">
    <property type="term" value="F:pyridoxal phosphate binding"/>
    <property type="evidence" value="ECO:0007669"/>
    <property type="project" value="InterPro"/>
</dbReference>